<name>A0A9P9DPU7_9PLEO</name>
<evidence type="ECO:0000313" key="3">
    <source>
        <dbReference type="Proteomes" id="UP000700596"/>
    </source>
</evidence>
<dbReference type="EMBL" id="JAGMWT010000009">
    <property type="protein sequence ID" value="KAH7122441.1"/>
    <property type="molecule type" value="Genomic_DNA"/>
</dbReference>
<proteinExistence type="predicted"/>
<accession>A0A9P9DPU7</accession>
<evidence type="ECO:0000256" key="1">
    <source>
        <dbReference type="SAM" id="MobiDB-lite"/>
    </source>
</evidence>
<gene>
    <name evidence="2" type="ORF">B0J11DRAFT_507425</name>
</gene>
<comment type="caution">
    <text evidence="2">The sequence shown here is derived from an EMBL/GenBank/DDBJ whole genome shotgun (WGS) entry which is preliminary data.</text>
</comment>
<feature type="compositionally biased region" description="Polar residues" evidence="1">
    <location>
        <begin position="150"/>
        <end position="159"/>
    </location>
</feature>
<reference evidence="2" key="1">
    <citation type="journal article" date="2021" name="Nat. Commun.">
        <title>Genetic determinants of endophytism in the Arabidopsis root mycobiome.</title>
        <authorList>
            <person name="Mesny F."/>
            <person name="Miyauchi S."/>
            <person name="Thiergart T."/>
            <person name="Pickel B."/>
            <person name="Atanasova L."/>
            <person name="Karlsson M."/>
            <person name="Huettel B."/>
            <person name="Barry K.W."/>
            <person name="Haridas S."/>
            <person name="Chen C."/>
            <person name="Bauer D."/>
            <person name="Andreopoulos W."/>
            <person name="Pangilinan J."/>
            <person name="LaButti K."/>
            <person name="Riley R."/>
            <person name="Lipzen A."/>
            <person name="Clum A."/>
            <person name="Drula E."/>
            <person name="Henrissat B."/>
            <person name="Kohler A."/>
            <person name="Grigoriev I.V."/>
            <person name="Martin F.M."/>
            <person name="Hacquard S."/>
        </authorList>
    </citation>
    <scope>NUCLEOTIDE SEQUENCE</scope>
    <source>
        <strain evidence="2">MPI-CAGE-CH-0243</strain>
    </source>
</reference>
<protein>
    <submittedName>
        <fullName evidence="2">Uncharacterized protein</fullName>
    </submittedName>
</protein>
<sequence length="220" mass="23651">MQAGCGTMKESNDPLPPLTWRQRFSFVFFFLSRRPGGVVREPRERGPGGLQMGRDNGDEVGEARLTGEHARADGLHVVVVDGGRGGCGIADGVEEGGRMENGEWRNEEDTRSENGCKAWQAVAGGQQPWATSHPAMSNEQIALSTVSSARKIPETSQPDSMWPPPPNARAPSQGERPWQPWKSPGKPCWTGFFGASLALRCVCSAALTPAGNFNACGCWG</sequence>
<organism evidence="2 3">
    <name type="scientific">Dendryphion nanum</name>
    <dbReference type="NCBI Taxonomy" id="256645"/>
    <lineage>
        <taxon>Eukaryota</taxon>
        <taxon>Fungi</taxon>
        <taxon>Dikarya</taxon>
        <taxon>Ascomycota</taxon>
        <taxon>Pezizomycotina</taxon>
        <taxon>Dothideomycetes</taxon>
        <taxon>Pleosporomycetidae</taxon>
        <taxon>Pleosporales</taxon>
        <taxon>Torulaceae</taxon>
        <taxon>Dendryphion</taxon>
    </lineage>
</organism>
<dbReference type="Proteomes" id="UP000700596">
    <property type="component" value="Unassembled WGS sequence"/>
</dbReference>
<dbReference type="AlphaFoldDB" id="A0A9P9DPU7"/>
<evidence type="ECO:0000313" key="2">
    <source>
        <dbReference type="EMBL" id="KAH7122441.1"/>
    </source>
</evidence>
<keyword evidence="3" id="KW-1185">Reference proteome</keyword>
<feature type="region of interest" description="Disordered" evidence="1">
    <location>
        <begin position="150"/>
        <end position="180"/>
    </location>
</feature>